<sequence>MSRAVSLTRELILEGRGGARSISGEVLGLARFGKRNYGGGDEVNKTHVISAQGADAHAQPQSAMAPETRSAQAEPFDALIADWQAWLADGSVRLEGLKLLVAALAPPDRETAIAQATLKSQAAAFARVQERIAHLQQDRERERAAHASDMARVSLECERLSQECQYLTDKLHIVMAEKRALELSLTWRVASRIRALAIRFPGIRRIGNLSRSWRRMLGKARPPASAP</sequence>
<dbReference type="EMBL" id="VITN01000001">
    <property type="protein sequence ID" value="TWB24552.1"/>
    <property type="molecule type" value="Genomic_DNA"/>
</dbReference>
<proteinExistence type="predicted"/>
<protein>
    <submittedName>
        <fullName evidence="1">Uncharacterized protein</fullName>
    </submittedName>
</protein>
<dbReference type="AlphaFoldDB" id="A0A560FSH6"/>
<reference evidence="1 2" key="1">
    <citation type="submission" date="2019-06" db="EMBL/GenBank/DDBJ databases">
        <title>Genomic Encyclopedia of Type Strains, Phase IV (KMG-V): Genome sequencing to study the core and pangenomes of soil and plant-associated prokaryotes.</title>
        <authorList>
            <person name="Whitman W."/>
        </authorList>
    </citation>
    <scope>NUCLEOTIDE SEQUENCE [LARGE SCALE GENOMIC DNA]</scope>
    <source>
        <strain evidence="1 2">BR 11880</strain>
    </source>
</reference>
<organism evidence="1 2">
    <name type="scientific">Nitrospirillum amazonense</name>
    <dbReference type="NCBI Taxonomy" id="28077"/>
    <lineage>
        <taxon>Bacteria</taxon>
        <taxon>Pseudomonadati</taxon>
        <taxon>Pseudomonadota</taxon>
        <taxon>Alphaproteobacteria</taxon>
        <taxon>Rhodospirillales</taxon>
        <taxon>Azospirillaceae</taxon>
        <taxon>Nitrospirillum</taxon>
    </lineage>
</organism>
<dbReference type="Proteomes" id="UP000319859">
    <property type="component" value="Unassembled WGS sequence"/>
</dbReference>
<name>A0A560FSH6_9PROT</name>
<comment type="caution">
    <text evidence="1">The sequence shown here is derived from an EMBL/GenBank/DDBJ whole genome shotgun (WGS) entry which is preliminary data.</text>
</comment>
<evidence type="ECO:0000313" key="2">
    <source>
        <dbReference type="Proteomes" id="UP000319859"/>
    </source>
</evidence>
<gene>
    <name evidence="1" type="ORF">FBZ89_101178</name>
</gene>
<accession>A0A560FSH6</accession>
<evidence type="ECO:0000313" key="1">
    <source>
        <dbReference type="EMBL" id="TWB24552.1"/>
    </source>
</evidence>